<name>A0A6J5NKP1_9CAUD</name>
<proteinExistence type="predicted"/>
<reference evidence="1" key="1">
    <citation type="submission" date="2020-04" db="EMBL/GenBank/DDBJ databases">
        <authorList>
            <person name="Chiriac C."/>
            <person name="Salcher M."/>
            <person name="Ghai R."/>
            <person name="Kavagutti S V."/>
        </authorList>
    </citation>
    <scope>NUCLEOTIDE SEQUENCE</scope>
</reference>
<protein>
    <submittedName>
        <fullName evidence="1">Uncharacterized protein</fullName>
    </submittedName>
</protein>
<sequence>MKRLLVIFLFPLYAFTQTYPDTCFTTQELNDISNTIDSLWQVDEINTNIISKQQLIIKKQQSVMYLDSVQIALQKQQVALLQTNIDLYVEREKRLQPKWYDNKNIWFGLGIITSIGSGILINEIIK</sequence>
<evidence type="ECO:0000313" key="1">
    <source>
        <dbReference type="EMBL" id="CAB4160440.1"/>
    </source>
</evidence>
<accession>A0A6J5NKP1</accession>
<organism evidence="1">
    <name type="scientific">uncultured Caudovirales phage</name>
    <dbReference type="NCBI Taxonomy" id="2100421"/>
    <lineage>
        <taxon>Viruses</taxon>
        <taxon>Duplodnaviria</taxon>
        <taxon>Heunggongvirae</taxon>
        <taxon>Uroviricota</taxon>
        <taxon>Caudoviricetes</taxon>
        <taxon>Peduoviridae</taxon>
        <taxon>Maltschvirus</taxon>
        <taxon>Maltschvirus maltsch</taxon>
    </lineage>
</organism>
<dbReference type="EMBL" id="LR796697">
    <property type="protein sequence ID" value="CAB4160440.1"/>
    <property type="molecule type" value="Genomic_DNA"/>
</dbReference>
<gene>
    <name evidence="1" type="ORF">UFOVP723_182</name>
</gene>